<evidence type="ECO:0008006" key="3">
    <source>
        <dbReference type="Google" id="ProtNLM"/>
    </source>
</evidence>
<sequence>MRPRWRESFLPSVFLLGCIFPDLIRGPLFIIIKLTPLELRDYFSLQILHSPIPLLIQSWLVAFLFEAGLRKKVFINLLGGIALHLV</sequence>
<keyword evidence="1" id="KW-0472">Membrane</keyword>
<accession>A0A383E477</accession>
<evidence type="ECO:0000256" key="1">
    <source>
        <dbReference type="SAM" id="Phobius"/>
    </source>
</evidence>
<organism evidence="2">
    <name type="scientific">marine metagenome</name>
    <dbReference type="NCBI Taxonomy" id="408172"/>
    <lineage>
        <taxon>unclassified sequences</taxon>
        <taxon>metagenomes</taxon>
        <taxon>ecological metagenomes</taxon>
    </lineage>
</organism>
<dbReference type="PROSITE" id="PS51257">
    <property type="entry name" value="PROKAR_LIPOPROTEIN"/>
    <property type="match status" value="1"/>
</dbReference>
<feature type="transmembrane region" description="Helical" evidence="1">
    <location>
        <begin position="52"/>
        <end position="69"/>
    </location>
</feature>
<dbReference type="EMBL" id="UINC01222457">
    <property type="protein sequence ID" value="SVE51253.1"/>
    <property type="molecule type" value="Genomic_DNA"/>
</dbReference>
<proteinExistence type="predicted"/>
<feature type="non-terminal residue" evidence="2">
    <location>
        <position position="86"/>
    </location>
</feature>
<evidence type="ECO:0000313" key="2">
    <source>
        <dbReference type="EMBL" id="SVE51253.1"/>
    </source>
</evidence>
<dbReference type="AlphaFoldDB" id="A0A383E477"/>
<name>A0A383E477_9ZZZZ</name>
<reference evidence="2" key="1">
    <citation type="submission" date="2018-05" db="EMBL/GenBank/DDBJ databases">
        <authorList>
            <person name="Lanie J.A."/>
            <person name="Ng W.-L."/>
            <person name="Kazmierczak K.M."/>
            <person name="Andrzejewski T.M."/>
            <person name="Davidsen T.M."/>
            <person name="Wayne K.J."/>
            <person name="Tettelin H."/>
            <person name="Glass J.I."/>
            <person name="Rusch D."/>
            <person name="Podicherti R."/>
            <person name="Tsui H.-C.T."/>
            <person name="Winkler M.E."/>
        </authorList>
    </citation>
    <scope>NUCLEOTIDE SEQUENCE</scope>
</reference>
<gene>
    <name evidence="2" type="ORF">METZ01_LOCUS504107</name>
</gene>
<keyword evidence="1" id="KW-1133">Transmembrane helix</keyword>
<feature type="transmembrane region" description="Helical" evidence="1">
    <location>
        <begin position="12"/>
        <end position="32"/>
    </location>
</feature>
<keyword evidence="1" id="KW-0812">Transmembrane</keyword>
<protein>
    <recommendedName>
        <fullName evidence="3">VanZ-like domain-containing protein</fullName>
    </recommendedName>
</protein>